<comment type="caution">
    <text evidence="4">The sequence shown here is derived from an EMBL/GenBank/DDBJ whole genome shotgun (WGS) entry which is preliminary data.</text>
</comment>
<dbReference type="SUPFAM" id="SSF46565">
    <property type="entry name" value="Chaperone J-domain"/>
    <property type="match status" value="1"/>
</dbReference>
<dbReference type="InterPro" id="IPR001623">
    <property type="entry name" value="DnaJ_domain"/>
</dbReference>
<dbReference type="InterPro" id="IPR036869">
    <property type="entry name" value="J_dom_sf"/>
</dbReference>
<dbReference type="GO" id="GO:0051082">
    <property type="term" value="F:unfolded protein binding"/>
    <property type="evidence" value="ECO:0007669"/>
    <property type="project" value="InterPro"/>
</dbReference>
<sequence length="357" mass="39806">MRLLLESAAVLILLWSCLVFVLAGRDFYQILGVSKSASTSEIKKAYRKLAVKYHPDKNPDNPDAVTKFHDINDAYEVLQDDEKREIYDRHGEEGLKNQGGGDHGFGSFFDGGGGFRFHFGGGGDGGPREIPRGGTIHMDMEVSLEDLYIGKFIEFARYKPVAKPASGTRQCNCRTEMKTTQIGPGRFTMSPQQVCEECPNVKYVLEEKVLEMEIEPGMRDGYQYPFIAEGEPHIDGEPGDLIMVIKTKKHGVFERRGDDLYMNLTVSLRDALVGFSVDISHLDGHVVTLHREKVTWPGAIIQKPGEGMPNYDDNTRRGSLFITIDVDFPRGTFSDEDKEAIIAVLGQESGQTTYNGL</sequence>
<dbReference type="AlphaFoldDB" id="A0AA35QZA9"/>
<feature type="chain" id="PRO_5041328262" evidence="2">
    <location>
        <begin position="24"/>
        <end position="357"/>
    </location>
</feature>
<dbReference type="Gene3D" id="2.60.260.20">
    <property type="entry name" value="Urease metallochaperone UreE, N-terminal domain"/>
    <property type="match status" value="2"/>
</dbReference>
<name>A0AA35QZA9_GEOBA</name>
<feature type="domain" description="J" evidence="3">
    <location>
        <begin position="26"/>
        <end position="91"/>
    </location>
</feature>
<dbReference type="PRINTS" id="PR00625">
    <property type="entry name" value="JDOMAIN"/>
</dbReference>
<dbReference type="Proteomes" id="UP001174909">
    <property type="component" value="Unassembled WGS sequence"/>
</dbReference>
<reference evidence="4" key="1">
    <citation type="submission" date="2023-03" db="EMBL/GenBank/DDBJ databases">
        <authorList>
            <person name="Steffen K."/>
            <person name="Cardenas P."/>
        </authorList>
    </citation>
    <scope>NUCLEOTIDE SEQUENCE</scope>
</reference>
<protein>
    <submittedName>
        <fullName evidence="4">DnaJ homolog subfamily B member 11</fullName>
    </submittedName>
</protein>
<dbReference type="PROSITE" id="PS50076">
    <property type="entry name" value="DNAJ_2"/>
    <property type="match status" value="1"/>
</dbReference>
<dbReference type="InterPro" id="IPR051736">
    <property type="entry name" value="DnaJ-B11-like"/>
</dbReference>
<organism evidence="4 5">
    <name type="scientific">Geodia barretti</name>
    <name type="common">Barrett's horny sponge</name>
    <dbReference type="NCBI Taxonomy" id="519541"/>
    <lineage>
        <taxon>Eukaryota</taxon>
        <taxon>Metazoa</taxon>
        <taxon>Porifera</taxon>
        <taxon>Demospongiae</taxon>
        <taxon>Heteroscleromorpha</taxon>
        <taxon>Tetractinellida</taxon>
        <taxon>Astrophorina</taxon>
        <taxon>Geodiidae</taxon>
        <taxon>Geodia</taxon>
    </lineage>
</organism>
<dbReference type="Gene3D" id="1.10.287.110">
    <property type="entry name" value="DnaJ domain"/>
    <property type="match status" value="1"/>
</dbReference>
<dbReference type="FunFam" id="2.60.260.20:FF:000013">
    <property type="entry name" value="DnaJ subfamily B member 11"/>
    <property type="match status" value="1"/>
</dbReference>
<dbReference type="EMBL" id="CASHTH010000324">
    <property type="protein sequence ID" value="CAI7997694.1"/>
    <property type="molecule type" value="Genomic_DNA"/>
</dbReference>
<dbReference type="Pfam" id="PF00226">
    <property type="entry name" value="DnaJ"/>
    <property type="match status" value="1"/>
</dbReference>
<dbReference type="PANTHER" id="PTHR44298:SF1">
    <property type="entry name" value="DNAJ HOMOLOG SUBFAMILY B MEMBER 11"/>
    <property type="match status" value="1"/>
</dbReference>
<evidence type="ECO:0000313" key="5">
    <source>
        <dbReference type="Proteomes" id="UP001174909"/>
    </source>
</evidence>
<evidence type="ECO:0000259" key="3">
    <source>
        <dbReference type="PROSITE" id="PS50076"/>
    </source>
</evidence>
<dbReference type="InterPro" id="IPR018253">
    <property type="entry name" value="DnaJ_domain_CS"/>
</dbReference>
<evidence type="ECO:0000313" key="4">
    <source>
        <dbReference type="EMBL" id="CAI7997694.1"/>
    </source>
</evidence>
<keyword evidence="1 2" id="KW-0732">Signal</keyword>
<feature type="signal peptide" evidence="2">
    <location>
        <begin position="1"/>
        <end position="23"/>
    </location>
</feature>
<evidence type="ECO:0000256" key="2">
    <source>
        <dbReference type="SAM" id="SignalP"/>
    </source>
</evidence>
<dbReference type="SUPFAM" id="SSF49493">
    <property type="entry name" value="HSP40/DnaJ peptide-binding domain"/>
    <property type="match status" value="2"/>
</dbReference>
<dbReference type="CDD" id="cd06257">
    <property type="entry name" value="DnaJ"/>
    <property type="match status" value="1"/>
</dbReference>
<dbReference type="GO" id="GO:0006457">
    <property type="term" value="P:protein folding"/>
    <property type="evidence" value="ECO:0007669"/>
    <property type="project" value="InterPro"/>
</dbReference>
<evidence type="ECO:0000256" key="1">
    <source>
        <dbReference type="ARBA" id="ARBA00022729"/>
    </source>
</evidence>
<dbReference type="SMART" id="SM00271">
    <property type="entry name" value="DnaJ"/>
    <property type="match status" value="1"/>
</dbReference>
<dbReference type="CDD" id="cd10747">
    <property type="entry name" value="DnaJ_C"/>
    <property type="match status" value="1"/>
</dbReference>
<dbReference type="InterPro" id="IPR002939">
    <property type="entry name" value="DnaJ_C"/>
</dbReference>
<dbReference type="InterPro" id="IPR008971">
    <property type="entry name" value="HSP40/DnaJ_pept-bd"/>
</dbReference>
<accession>A0AA35QZA9</accession>
<proteinExistence type="predicted"/>
<dbReference type="Pfam" id="PF01556">
    <property type="entry name" value="DnaJ_C"/>
    <property type="match status" value="1"/>
</dbReference>
<dbReference type="PROSITE" id="PS00636">
    <property type="entry name" value="DNAJ_1"/>
    <property type="match status" value="1"/>
</dbReference>
<gene>
    <name evidence="4" type="ORF">GBAR_LOCUS2219</name>
</gene>
<dbReference type="PANTHER" id="PTHR44298">
    <property type="entry name" value="DNAJ HOMOLOG SUBFAMILY B MEMBER 11"/>
    <property type="match status" value="1"/>
</dbReference>
<keyword evidence="5" id="KW-1185">Reference proteome</keyword>